<dbReference type="InterPro" id="IPR009014">
    <property type="entry name" value="Transketo_C/PFOR_II"/>
</dbReference>
<dbReference type="CDD" id="cd07033">
    <property type="entry name" value="TPP_PYR_DXS_TK_like"/>
    <property type="match status" value="1"/>
</dbReference>
<dbReference type="InterPro" id="IPR033248">
    <property type="entry name" value="Transketolase_C"/>
</dbReference>
<dbReference type="Pfam" id="PF02779">
    <property type="entry name" value="Transket_pyr"/>
    <property type="match status" value="1"/>
</dbReference>
<dbReference type="InterPro" id="IPR051157">
    <property type="entry name" value="PDH/Transketolase"/>
</dbReference>
<dbReference type="RefSeq" id="WP_311725549.1">
    <property type="nucleotide sequence ID" value="NZ_JAVRFD010000009.1"/>
</dbReference>
<evidence type="ECO:0000313" key="2">
    <source>
        <dbReference type="EMBL" id="MDT0545081.1"/>
    </source>
</evidence>
<dbReference type="PANTHER" id="PTHR43825:SF1">
    <property type="entry name" value="TRANSKETOLASE-LIKE PYRIMIDINE-BINDING DOMAIN-CONTAINING PROTEIN"/>
    <property type="match status" value="1"/>
</dbReference>
<dbReference type="PANTHER" id="PTHR43825">
    <property type="entry name" value="PYRUVATE DEHYDROGENASE E1 COMPONENT"/>
    <property type="match status" value="1"/>
</dbReference>
<dbReference type="SMART" id="SM00861">
    <property type="entry name" value="Transket_pyr"/>
    <property type="match status" value="1"/>
</dbReference>
<keyword evidence="3" id="KW-1185">Reference proteome</keyword>
<dbReference type="EMBL" id="JAVRFD010000009">
    <property type="protein sequence ID" value="MDT0545081.1"/>
    <property type="molecule type" value="Genomic_DNA"/>
</dbReference>
<name>A0ABU2XHT7_9ACTN</name>
<evidence type="ECO:0000313" key="3">
    <source>
        <dbReference type="Proteomes" id="UP001180754"/>
    </source>
</evidence>
<evidence type="ECO:0000259" key="1">
    <source>
        <dbReference type="SMART" id="SM00861"/>
    </source>
</evidence>
<dbReference type="SUPFAM" id="SSF52518">
    <property type="entry name" value="Thiamin diphosphate-binding fold (THDP-binding)"/>
    <property type="match status" value="1"/>
</dbReference>
<accession>A0ABU2XHT7</accession>
<dbReference type="Gene3D" id="3.40.50.970">
    <property type="match status" value="1"/>
</dbReference>
<protein>
    <submittedName>
        <fullName evidence="2">Transketolase C-terminal domain-containing protein</fullName>
    </submittedName>
</protein>
<dbReference type="Proteomes" id="UP001180754">
    <property type="component" value="Unassembled WGS sequence"/>
</dbReference>
<sequence>MTAELMPDTTRTYDCRQAFADELIAMAAEDERIVAVCNDSVGSSNLVRFRELYPERLINVGIAEQDLVGVGAGLAIGGFIPFVSAAGPFLTGRATEQIKTDAAYNGLPMVLCGQSPGMAYGELGPTHHSIEDLAWMRAIADLTVVVPADPAQTRAAVRWAAAQDGPTYLRVPRFKVPSVTPDGAPFELGRSVQLTDGSDITVMAVGTMVSRALAAAETLRAEGIGVRVLNMTFVEPLDVEAVLRAARETRGIVTAEEATTTGGLGAAVAGVVAQNHPVPMRILGVNREFAPTGSAAFLLEHFGLTADGIAAAVRELMAMNAGGAHEHG</sequence>
<dbReference type="SUPFAM" id="SSF52922">
    <property type="entry name" value="TK C-terminal domain-like"/>
    <property type="match status" value="1"/>
</dbReference>
<reference evidence="2" key="1">
    <citation type="submission" date="2024-05" db="EMBL/GenBank/DDBJ databases">
        <title>30 novel species of actinomycetes from the DSMZ collection.</title>
        <authorList>
            <person name="Nouioui I."/>
        </authorList>
    </citation>
    <scope>NUCLEOTIDE SEQUENCE</scope>
    <source>
        <strain evidence="2">DSM 41529</strain>
    </source>
</reference>
<dbReference type="InterPro" id="IPR029061">
    <property type="entry name" value="THDP-binding"/>
</dbReference>
<comment type="caution">
    <text evidence="2">The sequence shown here is derived from an EMBL/GenBank/DDBJ whole genome shotgun (WGS) entry which is preliminary data.</text>
</comment>
<dbReference type="Gene3D" id="3.40.50.920">
    <property type="match status" value="1"/>
</dbReference>
<dbReference type="Pfam" id="PF02780">
    <property type="entry name" value="Transketolase_C"/>
    <property type="match status" value="1"/>
</dbReference>
<organism evidence="2 3">
    <name type="scientific">Streptomyces lonegramiae</name>
    <dbReference type="NCBI Taxonomy" id="3075524"/>
    <lineage>
        <taxon>Bacteria</taxon>
        <taxon>Bacillati</taxon>
        <taxon>Actinomycetota</taxon>
        <taxon>Actinomycetes</taxon>
        <taxon>Kitasatosporales</taxon>
        <taxon>Streptomycetaceae</taxon>
        <taxon>Streptomyces</taxon>
    </lineage>
</organism>
<proteinExistence type="predicted"/>
<gene>
    <name evidence="2" type="ORF">RND15_20550</name>
</gene>
<dbReference type="InterPro" id="IPR005475">
    <property type="entry name" value="Transketolase-like_Pyr-bd"/>
</dbReference>
<feature type="domain" description="Transketolase-like pyrimidine-binding" evidence="1">
    <location>
        <begin position="13"/>
        <end position="178"/>
    </location>
</feature>